<name>A0A409YR56_9AGAR</name>
<dbReference type="InParanoid" id="A0A409YR56"/>
<reference evidence="2 3" key="1">
    <citation type="journal article" date="2018" name="Evol. Lett.">
        <title>Horizontal gene cluster transfer increased hallucinogenic mushroom diversity.</title>
        <authorList>
            <person name="Reynolds H.T."/>
            <person name="Vijayakumar V."/>
            <person name="Gluck-Thaler E."/>
            <person name="Korotkin H.B."/>
            <person name="Matheny P.B."/>
            <person name="Slot J.C."/>
        </authorList>
    </citation>
    <scope>NUCLEOTIDE SEQUENCE [LARGE SCALE GENOMIC DNA]</scope>
    <source>
        <strain evidence="2 3">2629</strain>
    </source>
</reference>
<evidence type="ECO:0000256" key="1">
    <source>
        <dbReference type="SAM" id="MobiDB-lite"/>
    </source>
</evidence>
<keyword evidence="3" id="KW-1185">Reference proteome</keyword>
<proteinExistence type="predicted"/>
<comment type="caution">
    <text evidence="2">The sequence shown here is derived from an EMBL/GenBank/DDBJ whole genome shotgun (WGS) entry which is preliminary data.</text>
</comment>
<dbReference type="EMBL" id="NHTK01000801">
    <property type="protein sequence ID" value="PPR05480.1"/>
    <property type="molecule type" value="Genomic_DNA"/>
</dbReference>
<evidence type="ECO:0000313" key="3">
    <source>
        <dbReference type="Proteomes" id="UP000284842"/>
    </source>
</evidence>
<sequence>MLGTVFPFSFKNPFYYGPESAVSVVGHSTMTNQFSTPSPDAASFWRDADEIIFSTWRATSKYQITDEVVALSHKNRLSSVGHGLLAREPHPAGASSTILRARMLLFMLERVHALFPGTQIPAITFGLEHVVHFGKPHSYVELRVDIAKDLANGYRVMRRSEALASDGSPALPDAFFWILDLSKFRVTQFWDPKLVARAFFFVLTEVARLISRPRPFFYRISALTWDKVNVELNTIASFVQRHNFNLTDAQYGTLSSLSFFARRVFDHTRGTAPPPVIPSLVQTAVERLSPSAVPLSSDLPLYEENDPLSASSRVTGVPSRSALANRVSPTAGGSSNVSPAFIAAPSRVSIADVQEAYQKVSSASSGPTRLLYLATVAELASLWKPHMADLWADPSVARLVFGICNFYQDLEKSHREKALPFKYPQCYHQVVELTKIIHTFRDEQKASSAPAVATAVGSGDSVGTAEPVKPLRRACGTRIFKSKAIVDDDSDVEVVASTLQAAAVITSDVKAAMSSVAADVDVIMSDNTPVVSSDSSISSKSKDPAPAPDLATGASASTADASATAPKLSTPTGPWAEFKQLSAVPRPSGPPSFKRPRTEESSTRQVARRSAAELELDLEVLNARIHSLVRTRDYLRHLISVL</sequence>
<organism evidence="2 3">
    <name type="scientific">Panaeolus cyanescens</name>
    <dbReference type="NCBI Taxonomy" id="181874"/>
    <lineage>
        <taxon>Eukaryota</taxon>
        <taxon>Fungi</taxon>
        <taxon>Dikarya</taxon>
        <taxon>Basidiomycota</taxon>
        <taxon>Agaricomycotina</taxon>
        <taxon>Agaricomycetes</taxon>
        <taxon>Agaricomycetidae</taxon>
        <taxon>Agaricales</taxon>
        <taxon>Agaricineae</taxon>
        <taxon>Galeropsidaceae</taxon>
        <taxon>Panaeolus</taxon>
    </lineage>
</organism>
<protein>
    <submittedName>
        <fullName evidence="2">Uncharacterized protein</fullName>
    </submittedName>
</protein>
<dbReference type="AlphaFoldDB" id="A0A409YR56"/>
<accession>A0A409YR56</accession>
<feature type="compositionally biased region" description="Low complexity" evidence="1">
    <location>
        <begin position="551"/>
        <end position="565"/>
    </location>
</feature>
<dbReference type="Proteomes" id="UP000284842">
    <property type="component" value="Unassembled WGS sequence"/>
</dbReference>
<feature type="region of interest" description="Disordered" evidence="1">
    <location>
        <begin position="529"/>
        <end position="606"/>
    </location>
</feature>
<feature type="compositionally biased region" description="Low complexity" evidence="1">
    <location>
        <begin position="529"/>
        <end position="539"/>
    </location>
</feature>
<gene>
    <name evidence="2" type="ORF">CVT24_008196</name>
</gene>
<evidence type="ECO:0000313" key="2">
    <source>
        <dbReference type="EMBL" id="PPR05480.1"/>
    </source>
</evidence>